<feature type="domain" description="M23ase beta-sheet core" evidence="3">
    <location>
        <begin position="156"/>
        <end position="246"/>
    </location>
</feature>
<feature type="compositionally biased region" description="Polar residues" evidence="1">
    <location>
        <begin position="20"/>
        <end position="31"/>
    </location>
</feature>
<reference evidence="5" key="1">
    <citation type="submission" date="2016-11" db="EMBL/GenBank/DDBJ databases">
        <authorList>
            <person name="Varghese N."/>
            <person name="Submissions S."/>
        </authorList>
    </citation>
    <scope>NUCLEOTIDE SEQUENCE [LARGE SCALE GENOMIC DNA]</scope>
    <source>
        <strain evidence="5">CGMCC 1.6496</strain>
    </source>
</reference>
<dbReference type="GO" id="GO:0004222">
    <property type="term" value="F:metalloendopeptidase activity"/>
    <property type="evidence" value="ECO:0007669"/>
    <property type="project" value="TreeGrafter"/>
</dbReference>
<keyword evidence="2" id="KW-0812">Transmembrane</keyword>
<dbReference type="Gene3D" id="2.70.70.10">
    <property type="entry name" value="Glucose Permease (Domain IIA)"/>
    <property type="match status" value="1"/>
</dbReference>
<dbReference type="PANTHER" id="PTHR21666:SF274">
    <property type="entry name" value="STAGE IV SPORULATION PROTEIN FA"/>
    <property type="match status" value="1"/>
</dbReference>
<keyword evidence="2" id="KW-1133">Transmembrane helix</keyword>
<dbReference type="Proteomes" id="UP000184079">
    <property type="component" value="Unassembled WGS sequence"/>
</dbReference>
<dbReference type="SUPFAM" id="SSF51261">
    <property type="entry name" value="Duplicated hybrid motif"/>
    <property type="match status" value="1"/>
</dbReference>
<accession>A0A1M5M8E0</accession>
<feature type="transmembrane region" description="Helical" evidence="2">
    <location>
        <begin position="64"/>
        <end position="84"/>
    </location>
</feature>
<proteinExistence type="predicted"/>
<dbReference type="RefSeq" id="WP_073004663.1">
    <property type="nucleotide sequence ID" value="NZ_FQXD01000001.1"/>
</dbReference>
<sequence length="256" mass="28585">MSRGVKQVRQSIEQRKKTRNITSQNSASKSVVTPFVQEEEKHGFEPVYTATSSNGRQRKIVTGLLWKAILSAILFLTVAIIWQMESTRLQTAKSIISTALIEEFPFAKVNLWYQETFGSPLAFMPDGASKDQVENDNAPVIPVAGNVSESFQTNGTGVKISPNEKSDIMALEQGIVIFAGNDRQTNKTIVIQHPDDRITTYGELSNIDVHLYEHVAKNQPIGQFVPAENNQAVYFSIEKDNQYIDPVQVIKVDDVE</sequence>
<dbReference type="InterPro" id="IPR011055">
    <property type="entry name" value="Dup_hybrid_motif"/>
</dbReference>
<dbReference type="OrthoDB" id="2986589at2"/>
<gene>
    <name evidence="4" type="ORF">SAMN05421807_101408</name>
</gene>
<evidence type="ECO:0000256" key="2">
    <source>
        <dbReference type="SAM" id="Phobius"/>
    </source>
</evidence>
<keyword evidence="2" id="KW-0472">Membrane</keyword>
<feature type="region of interest" description="Disordered" evidence="1">
    <location>
        <begin position="1"/>
        <end position="32"/>
    </location>
</feature>
<dbReference type="EMBL" id="FQXD01000001">
    <property type="protein sequence ID" value="SHG73520.1"/>
    <property type="molecule type" value="Genomic_DNA"/>
</dbReference>
<dbReference type="InterPro" id="IPR050570">
    <property type="entry name" value="Cell_wall_metabolism_enzyme"/>
</dbReference>
<evidence type="ECO:0000313" key="4">
    <source>
        <dbReference type="EMBL" id="SHG73520.1"/>
    </source>
</evidence>
<evidence type="ECO:0000256" key="1">
    <source>
        <dbReference type="SAM" id="MobiDB-lite"/>
    </source>
</evidence>
<dbReference type="CDD" id="cd12797">
    <property type="entry name" value="M23_peptidase"/>
    <property type="match status" value="1"/>
</dbReference>
<evidence type="ECO:0000313" key="5">
    <source>
        <dbReference type="Proteomes" id="UP000184079"/>
    </source>
</evidence>
<dbReference type="InterPro" id="IPR016047">
    <property type="entry name" value="M23ase_b-sheet_dom"/>
</dbReference>
<dbReference type="AlphaFoldDB" id="A0A1M5M8E0"/>
<name>A0A1M5M8E0_9BACI</name>
<dbReference type="Pfam" id="PF01551">
    <property type="entry name" value="Peptidase_M23"/>
    <property type="match status" value="1"/>
</dbReference>
<evidence type="ECO:0000259" key="3">
    <source>
        <dbReference type="Pfam" id="PF01551"/>
    </source>
</evidence>
<dbReference type="PANTHER" id="PTHR21666">
    <property type="entry name" value="PEPTIDASE-RELATED"/>
    <property type="match status" value="1"/>
</dbReference>
<protein>
    <submittedName>
        <fullName evidence="4">Stage IV sporulation protein FA</fullName>
    </submittedName>
</protein>
<keyword evidence="5" id="KW-1185">Reference proteome</keyword>
<organism evidence="4 5">
    <name type="scientific">Virgibacillus chiguensis</name>
    <dbReference type="NCBI Taxonomy" id="411959"/>
    <lineage>
        <taxon>Bacteria</taxon>
        <taxon>Bacillati</taxon>
        <taxon>Bacillota</taxon>
        <taxon>Bacilli</taxon>
        <taxon>Bacillales</taxon>
        <taxon>Bacillaceae</taxon>
        <taxon>Virgibacillus</taxon>
    </lineage>
</organism>